<protein>
    <submittedName>
        <fullName evidence="2">Concanavalin A-like lectin/glucanase</fullName>
    </submittedName>
</protein>
<dbReference type="InterPro" id="IPR013320">
    <property type="entry name" value="ConA-like_dom_sf"/>
</dbReference>
<name>A0A3N4IR43_ASCIM</name>
<feature type="signal peptide" evidence="1">
    <location>
        <begin position="1"/>
        <end position="25"/>
    </location>
</feature>
<proteinExistence type="predicted"/>
<dbReference type="CDD" id="cd00413">
    <property type="entry name" value="Glyco_hydrolase_16"/>
    <property type="match status" value="1"/>
</dbReference>
<reference evidence="2 3" key="1">
    <citation type="journal article" date="2018" name="Nat. Ecol. Evol.">
        <title>Pezizomycetes genomes reveal the molecular basis of ectomycorrhizal truffle lifestyle.</title>
        <authorList>
            <person name="Murat C."/>
            <person name="Payen T."/>
            <person name="Noel B."/>
            <person name="Kuo A."/>
            <person name="Morin E."/>
            <person name="Chen J."/>
            <person name="Kohler A."/>
            <person name="Krizsan K."/>
            <person name="Balestrini R."/>
            <person name="Da Silva C."/>
            <person name="Montanini B."/>
            <person name="Hainaut M."/>
            <person name="Levati E."/>
            <person name="Barry K.W."/>
            <person name="Belfiori B."/>
            <person name="Cichocki N."/>
            <person name="Clum A."/>
            <person name="Dockter R.B."/>
            <person name="Fauchery L."/>
            <person name="Guy J."/>
            <person name="Iotti M."/>
            <person name="Le Tacon F."/>
            <person name="Lindquist E.A."/>
            <person name="Lipzen A."/>
            <person name="Malagnac F."/>
            <person name="Mello A."/>
            <person name="Molinier V."/>
            <person name="Miyauchi S."/>
            <person name="Poulain J."/>
            <person name="Riccioni C."/>
            <person name="Rubini A."/>
            <person name="Sitrit Y."/>
            <person name="Splivallo R."/>
            <person name="Traeger S."/>
            <person name="Wang M."/>
            <person name="Zifcakova L."/>
            <person name="Wipf D."/>
            <person name="Zambonelli A."/>
            <person name="Paolocci F."/>
            <person name="Nowrousian M."/>
            <person name="Ottonello S."/>
            <person name="Baldrian P."/>
            <person name="Spatafora J.W."/>
            <person name="Henrissat B."/>
            <person name="Nagy L.G."/>
            <person name="Aury J.M."/>
            <person name="Wincker P."/>
            <person name="Grigoriev I.V."/>
            <person name="Bonfante P."/>
            <person name="Martin F.M."/>
        </authorList>
    </citation>
    <scope>NUCLEOTIDE SEQUENCE [LARGE SCALE GENOMIC DNA]</scope>
    <source>
        <strain evidence="2 3">RN42</strain>
    </source>
</reference>
<dbReference type="SUPFAM" id="SSF49899">
    <property type="entry name" value="Concanavalin A-like lectins/glucanases"/>
    <property type="match status" value="1"/>
</dbReference>
<dbReference type="AlphaFoldDB" id="A0A3N4IR43"/>
<sequence>MASLTALTVPFLLASTLLHSAPVLAKREDCDCFTTTSSRGKTILYANYEYHDFRSFPSTLSASDASVKSLKSTPLTTNKTFTDDWSIQDWKSQINPEADFSVVNQVSNILPIQRSALKTSSSGADGVDESQLLLRSYKPTGSKQQYAAEMEHRNKDVFTASVRVNASMYGDPGAVIGIFFYRDGKSETDLEILTRDKHNIVRCTNQPALDEDGNEIPEASTIVEIDGSWTDHHEWRIDWEDDLNSWFYDGEKIAEKSWGVMKKNGYFVMNVWGDGGEWSGKMKEGGEAGLRVSQIGMVYNTTKDRDDGVECERICDVDDVEAFDAVTKTSTNAQKGAAGRARFGWGLGAVLGLVAMVLVV</sequence>
<evidence type="ECO:0000256" key="1">
    <source>
        <dbReference type="SAM" id="SignalP"/>
    </source>
</evidence>
<dbReference type="GO" id="GO:0030246">
    <property type="term" value="F:carbohydrate binding"/>
    <property type="evidence" value="ECO:0007669"/>
    <property type="project" value="UniProtKB-KW"/>
</dbReference>
<dbReference type="EMBL" id="ML119645">
    <property type="protein sequence ID" value="RPA88276.1"/>
    <property type="molecule type" value="Genomic_DNA"/>
</dbReference>
<dbReference type="PANTHER" id="PTHR38121">
    <property type="entry name" value="GH16 DOMAIN-CONTAINING PROTEIN"/>
    <property type="match status" value="1"/>
</dbReference>
<organism evidence="2 3">
    <name type="scientific">Ascobolus immersus RN42</name>
    <dbReference type="NCBI Taxonomy" id="1160509"/>
    <lineage>
        <taxon>Eukaryota</taxon>
        <taxon>Fungi</taxon>
        <taxon>Dikarya</taxon>
        <taxon>Ascomycota</taxon>
        <taxon>Pezizomycotina</taxon>
        <taxon>Pezizomycetes</taxon>
        <taxon>Pezizales</taxon>
        <taxon>Ascobolaceae</taxon>
        <taxon>Ascobolus</taxon>
    </lineage>
</organism>
<dbReference type="Gene3D" id="2.60.120.200">
    <property type="match status" value="1"/>
</dbReference>
<evidence type="ECO:0000313" key="2">
    <source>
        <dbReference type="EMBL" id="RPA88276.1"/>
    </source>
</evidence>
<keyword evidence="2" id="KW-0430">Lectin</keyword>
<dbReference type="PANTHER" id="PTHR38121:SF4">
    <property type="entry name" value="GH16 DOMAIN-CONTAINING PROTEIN-RELATED"/>
    <property type="match status" value="1"/>
</dbReference>
<dbReference type="OrthoDB" id="4388755at2759"/>
<accession>A0A3N4IR43</accession>
<dbReference type="Proteomes" id="UP000275078">
    <property type="component" value="Unassembled WGS sequence"/>
</dbReference>
<dbReference type="STRING" id="1160509.A0A3N4IR43"/>
<gene>
    <name evidence="2" type="ORF">BJ508DRAFT_410134</name>
</gene>
<evidence type="ECO:0000313" key="3">
    <source>
        <dbReference type="Proteomes" id="UP000275078"/>
    </source>
</evidence>
<feature type="chain" id="PRO_5018259888" evidence="1">
    <location>
        <begin position="26"/>
        <end position="360"/>
    </location>
</feature>
<keyword evidence="1" id="KW-0732">Signal</keyword>
<keyword evidence="3" id="KW-1185">Reference proteome</keyword>